<dbReference type="EMBL" id="AP024444">
    <property type="protein sequence ID" value="BCS21065.1"/>
    <property type="molecule type" value="Genomic_DNA"/>
</dbReference>
<dbReference type="Proteomes" id="UP000654913">
    <property type="component" value="Chromosome 2"/>
</dbReference>
<reference evidence="1" key="1">
    <citation type="submission" date="2021-01" db="EMBL/GenBank/DDBJ databases">
        <authorList>
            <consortium name="Aspergillus puulaauensis MK2 genome sequencing consortium"/>
            <person name="Kazuki M."/>
            <person name="Futagami T."/>
        </authorList>
    </citation>
    <scope>NUCLEOTIDE SEQUENCE</scope>
    <source>
        <strain evidence="1">MK2</strain>
    </source>
</reference>
<organism evidence="1 2">
    <name type="scientific">Aspergillus puulaauensis</name>
    <dbReference type="NCBI Taxonomy" id="1220207"/>
    <lineage>
        <taxon>Eukaryota</taxon>
        <taxon>Fungi</taxon>
        <taxon>Dikarya</taxon>
        <taxon>Ascomycota</taxon>
        <taxon>Pezizomycotina</taxon>
        <taxon>Eurotiomycetes</taxon>
        <taxon>Eurotiomycetidae</taxon>
        <taxon>Eurotiales</taxon>
        <taxon>Aspergillaceae</taxon>
        <taxon>Aspergillus</taxon>
    </lineage>
</organism>
<dbReference type="GeneID" id="64971070"/>
<evidence type="ECO:0000313" key="1">
    <source>
        <dbReference type="EMBL" id="BCS21065.1"/>
    </source>
</evidence>
<reference evidence="1" key="2">
    <citation type="submission" date="2021-02" db="EMBL/GenBank/DDBJ databases">
        <title>Aspergillus puulaauensis MK2 genome sequence.</title>
        <authorList>
            <person name="Futagami T."/>
            <person name="Mori K."/>
            <person name="Kadooka C."/>
            <person name="Tanaka T."/>
        </authorList>
    </citation>
    <scope>NUCLEOTIDE SEQUENCE</scope>
    <source>
        <strain evidence="1">MK2</strain>
    </source>
</reference>
<proteinExistence type="predicted"/>
<dbReference type="AlphaFoldDB" id="A0A7R7XGM1"/>
<accession>A0A7R7XGM1</accession>
<dbReference type="KEGG" id="apuu:APUU_21497S"/>
<sequence length="62" mass="7259">MIVYGCRNRDTNTKTQAKLLVELDQRSKDIPYIQLARQQRMRDIKDRTGYGTGGFRRNAGQR</sequence>
<evidence type="ECO:0000313" key="2">
    <source>
        <dbReference type="Proteomes" id="UP000654913"/>
    </source>
</evidence>
<protein>
    <submittedName>
        <fullName evidence="1">Uncharacterized protein</fullName>
    </submittedName>
</protein>
<dbReference type="RefSeq" id="XP_041553259.1">
    <property type="nucleotide sequence ID" value="XM_041700255.1"/>
</dbReference>
<name>A0A7R7XGM1_9EURO</name>
<gene>
    <name evidence="1" type="ORF">APUU_21497S</name>
</gene>
<keyword evidence="2" id="KW-1185">Reference proteome</keyword>